<dbReference type="Proteomes" id="UP000184287">
    <property type="component" value="Unassembled WGS sequence"/>
</dbReference>
<dbReference type="RefSeq" id="WP_143166918.1">
    <property type="nucleotide sequence ID" value="NZ_FQUQ01000005.1"/>
</dbReference>
<keyword evidence="3" id="KW-1185">Reference proteome</keyword>
<dbReference type="OrthoDB" id="6058208at2"/>
<dbReference type="AlphaFoldDB" id="A0A1M5JEV4"/>
<evidence type="ECO:0000256" key="1">
    <source>
        <dbReference type="SAM" id="SignalP"/>
    </source>
</evidence>
<sequence length="201" mass="22522">MVNKILKVSVCVIFMASAFLCAQAQKPKEWILPTTPFNETETAKLMEPGTATIRGVGVLKKKGRDNFNGRGGQIILFPVTPYFTEFLELKKKHRGSKKEATMSNDAFTYRVQGRYIDDQGHFEFANIKPGKYYILTWIGYQKTKSKPVQTGTVTSYNVYGYALGSSPIYEDYLYNVDVENELGAFVEVKEAGAVTNVVVSN</sequence>
<dbReference type="EMBL" id="FQUQ01000005">
    <property type="protein sequence ID" value="SHG39087.1"/>
    <property type="molecule type" value="Genomic_DNA"/>
</dbReference>
<proteinExistence type="predicted"/>
<reference evidence="3" key="1">
    <citation type="submission" date="2016-11" db="EMBL/GenBank/DDBJ databases">
        <authorList>
            <person name="Varghese N."/>
            <person name="Submissions S."/>
        </authorList>
    </citation>
    <scope>NUCLEOTIDE SEQUENCE [LARGE SCALE GENOMIC DNA]</scope>
    <source>
        <strain evidence="3">DSM 16990</strain>
    </source>
</reference>
<feature type="chain" id="PRO_5012815975" description="Carboxypeptidase regulatory-like domain-containing protein" evidence="1">
    <location>
        <begin position="25"/>
        <end position="201"/>
    </location>
</feature>
<keyword evidence="1" id="KW-0732">Signal</keyword>
<organism evidence="2 3">
    <name type="scientific">Pedobacter caeni</name>
    <dbReference type="NCBI Taxonomy" id="288992"/>
    <lineage>
        <taxon>Bacteria</taxon>
        <taxon>Pseudomonadati</taxon>
        <taxon>Bacteroidota</taxon>
        <taxon>Sphingobacteriia</taxon>
        <taxon>Sphingobacteriales</taxon>
        <taxon>Sphingobacteriaceae</taxon>
        <taxon>Pedobacter</taxon>
    </lineage>
</organism>
<gene>
    <name evidence="2" type="ORF">SAMN04488522_105322</name>
</gene>
<evidence type="ECO:0000313" key="3">
    <source>
        <dbReference type="Proteomes" id="UP000184287"/>
    </source>
</evidence>
<feature type="signal peptide" evidence="1">
    <location>
        <begin position="1"/>
        <end position="24"/>
    </location>
</feature>
<protein>
    <recommendedName>
        <fullName evidence="4">Carboxypeptidase regulatory-like domain-containing protein</fullName>
    </recommendedName>
</protein>
<name>A0A1M5JEV4_9SPHI</name>
<dbReference type="STRING" id="288992.SAMN04488522_105322"/>
<accession>A0A1M5JEV4</accession>
<dbReference type="SUPFAM" id="SSF117074">
    <property type="entry name" value="Hypothetical protein PA1324"/>
    <property type="match status" value="1"/>
</dbReference>
<evidence type="ECO:0008006" key="4">
    <source>
        <dbReference type="Google" id="ProtNLM"/>
    </source>
</evidence>
<evidence type="ECO:0000313" key="2">
    <source>
        <dbReference type="EMBL" id="SHG39087.1"/>
    </source>
</evidence>